<feature type="transmembrane region" description="Helical" evidence="7">
    <location>
        <begin position="173"/>
        <end position="191"/>
    </location>
</feature>
<protein>
    <submittedName>
        <fullName evidence="9">Predicted arabinose efflux permease, MFS family</fullName>
    </submittedName>
</protein>
<feature type="transmembrane region" description="Helical" evidence="7">
    <location>
        <begin position="378"/>
        <end position="398"/>
    </location>
</feature>
<feature type="transmembrane region" description="Helical" evidence="7">
    <location>
        <begin position="292"/>
        <end position="310"/>
    </location>
</feature>
<keyword evidence="6 7" id="KW-0472">Membrane</keyword>
<feature type="transmembrane region" description="Helical" evidence="7">
    <location>
        <begin position="115"/>
        <end position="136"/>
    </location>
</feature>
<dbReference type="PROSITE" id="PS50850">
    <property type="entry name" value="MFS"/>
    <property type="match status" value="1"/>
</dbReference>
<dbReference type="RefSeq" id="WP_229828608.1">
    <property type="nucleotide sequence ID" value="NZ_BNAN01000002.1"/>
</dbReference>
<sequence length="408" mass="41062">MPPTPPSSVRTTDETFTRDTLTLSLYGTFMTWGWFLYSFNPSVTLVAAELGISRAVAGLHGTSVAVGSVLAGLIVARLVVRFGRRNALVGALALVVVGVAVLTLGPGIASTLSGVFVIAVGCNIAVASSQVALSLHHGRASSAAITEANGVGSGVGLVGPLAVGLTVGIGWGWRPAVAVVALLAVFTAWRVSRRQDLDVTAPALPARTDGEPATIPTASPGAKRAMWWFLAAVIAALSLENATTYWATDLIISRTGADDGIAAAATAGLVAGMTLIRFVVGPLTARIAPVHLLAGSFLFAIIGWFVLWTTTSTTVALVGLFLAGVGYGAQYPLSIALLLRVAGGAVDRAQSRATYAGGIAMGVAPFALGALADASGAHTAFLVVPVLALVGAAAAFAGGRSAARGAAA</sequence>
<evidence type="ECO:0000256" key="4">
    <source>
        <dbReference type="ARBA" id="ARBA00022692"/>
    </source>
</evidence>
<feature type="transmembrane region" description="Helical" evidence="7">
    <location>
        <begin position="316"/>
        <end position="341"/>
    </location>
</feature>
<name>A0A1I2F1D2_9MICO</name>
<evidence type="ECO:0000256" key="6">
    <source>
        <dbReference type="ARBA" id="ARBA00023136"/>
    </source>
</evidence>
<proteinExistence type="inferred from homology"/>
<evidence type="ECO:0000256" key="7">
    <source>
        <dbReference type="SAM" id="Phobius"/>
    </source>
</evidence>
<keyword evidence="5 7" id="KW-1133">Transmembrane helix</keyword>
<feature type="transmembrane region" description="Helical" evidence="7">
    <location>
        <begin position="148"/>
        <end position="167"/>
    </location>
</feature>
<dbReference type="AlphaFoldDB" id="A0A1I2F1D2"/>
<evidence type="ECO:0000259" key="8">
    <source>
        <dbReference type="PROSITE" id="PS50850"/>
    </source>
</evidence>
<dbReference type="PANTHER" id="PTHR23514:SF3">
    <property type="entry name" value="BYPASS OF STOP CODON PROTEIN 6"/>
    <property type="match status" value="1"/>
</dbReference>
<feature type="transmembrane region" description="Helical" evidence="7">
    <location>
        <begin position="59"/>
        <end position="80"/>
    </location>
</feature>
<feature type="transmembrane region" description="Helical" evidence="7">
    <location>
        <begin position="227"/>
        <end position="248"/>
    </location>
</feature>
<dbReference type="InterPro" id="IPR011701">
    <property type="entry name" value="MFS"/>
</dbReference>
<evidence type="ECO:0000256" key="3">
    <source>
        <dbReference type="ARBA" id="ARBA00022448"/>
    </source>
</evidence>
<comment type="subcellular location">
    <subcellularLocation>
        <location evidence="1">Cell membrane</location>
        <topology evidence="1">Multi-pass membrane protein</topology>
    </subcellularLocation>
</comment>
<feature type="domain" description="Major facilitator superfamily (MFS) profile" evidence="8">
    <location>
        <begin position="20"/>
        <end position="403"/>
    </location>
</feature>
<dbReference type="GO" id="GO:0005886">
    <property type="term" value="C:plasma membrane"/>
    <property type="evidence" value="ECO:0007669"/>
    <property type="project" value="UniProtKB-SubCell"/>
</dbReference>
<dbReference type="Proteomes" id="UP000198520">
    <property type="component" value="Unassembled WGS sequence"/>
</dbReference>
<feature type="transmembrane region" description="Helical" evidence="7">
    <location>
        <begin position="260"/>
        <end position="280"/>
    </location>
</feature>
<keyword evidence="10" id="KW-1185">Reference proteome</keyword>
<gene>
    <name evidence="9" type="ORF">SAMN04488035_1054</name>
</gene>
<dbReference type="Gene3D" id="1.20.1250.20">
    <property type="entry name" value="MFS general substrate transporter like domains"/>
    <property type="match status" value="1"/>
</dbReference>
<organism evidence="9 10">
    <name type="scientific">Flavimobilis marinus</name>
    <dbReference type="NCBI Taxonomy" id="285351"/>
    <lineage>
        <taxon>Bacteria</taxon>
        <taxon>Bacillati</taxon>
        <taxon>Actinomycetota</taxon>
        <taxon>Actinomycetes</taxon>
        <taxon>Micrococcales</taxon>
        <taxon>Jonesiaceae</taxon>
        <taxon>Flavimobilis</taxon>
    </lineage>
</organism>
<evidence type="ECO:0000256" key="1">
    <source>
        <dbReference type="ARBA" id="ARBA00004651"/>
    </source>
</evidence>
<feature type="transmembrane region" description="Helical" evidence="7">
    <location>
        <begin position="353"/>
        <end position="372"/>
    </location>
</feature>
<evidence type="ECO:0000256" key="2">
    <source>
        <dbReference type="ARBA" id="ARBA00008335"/>
    </source>
</evidence>
<evidence type="ECO:0000313" key="10">
    <source>
        <dbReference type="Proteomes" id="UP000198520"/>
    </source>
</evidence>
<comment type="similarity">
    <text evidence="2">Belongs to the major facilitator superfamily.</text>
</comment>
<dbReference type="InterPro" id="IPR051788">
    <property type="entry name" value="MFS_Transporter"/>
</dbReference>
<feature type="transmembrane region" description="Helical" evidence="7">
    <location>
        <begin position="87"/>
        <end position="109"/>
    </location>
</feature>
<dbReference type="STRING" id="285351.SAMN04488035_1054"/>
<dbReference type="EMBL" id="FONZ01000002">
    <property type="protein sequence ID" value="SFE98803.1"/>
    <property type="molecule type" value="Genomic_DNA"/>
</dbReference>
<keyword evidence="4 7" id="KW-0812">Transmembrane</keyword>
<reference evidence="10" key="1">
    <citation type="submission" date="2016-10" db="EMBL/GenBank/DDBJ databases">
        <authorList>
            <person name="Varghese N."/>
            <person name="Submissions S."/>
        </authorList>
    </citation>
    <scope>NUCLEOTIDE SEQUENCE [LARGE SCALE GENOMIC DNA]</scope>
    <source>
        <strain evidence="10">DSM 19083</strain>
    </source>
</reference>
<dbReference type="Pfam" id="PF07690">
    <property type="entry name" value="MFS_1"/>
    <property type="match status" value="1"/>
</dbReference>
<accession>A0A1I2F1D2</accession>
<dbReference type="PANTHER" id="PTHR23514">
    <property type="entry name" value="BYPASS OF STOP CODON PROTEIN 6"/>
    <property type="match status" value="1"/>
</dbReference>
<dbReference type="SUPFAM" id="SSF103473">
    <property type="entry name" value="MFS general substrate transporter"/>
    <property type="match status" value="1"/>
</dbReference>
<dbReference type="GO" id="GO:0022857">
    <property type="term" value="F:transmembrane transporter activity"/>
    <property type="evidence" value="ECO:0007669"/>
    <property type="project" value="InterPro"/>
</dbReference>
<keyword evidence="3" id="KW-0813">Transport</keyword>
<dbReference type="InterPro" id="IPR036259">
    <property type="entry name" value="MFS_trans_sf"/>
</dbReference>
<evidence type="ECO:0000313" key="9">
    <source>
        <dbReference type="EMBL" id="SFE98803.1"/>
    </source>
</evidence>
<feature type="transmembrane region" description="Helical" evidence="7">
    <location>
        <begin position="21"/>
        <end position="39"/>
    </location>
</feature>
<dbReference type="InterPro" id="IPR020846">
    <property type="entry name" value="MFS_dom"/>
</dbReference>
<evidence type="ECO:0000256" key="5">
    <source>
        <dbReference type="ARBA" id="ARBA00022989"/>
    </source>
</evidence>